<comment type="caution">
    <text evidence="3">The sequence shown here is derived from an EMBL/GenBank/DDBJ whole genome shotgun (WGS) entry which is preliminary data.</text>
</comment>
<dbReference type="Proteomes" id="UP001595923">
    <property type="component" value="Unassembled WGS sequence"/>
</dbReference>
<dbReference type="PANTHER" id="PTHR33744:SF1">
    <property type="entry name" value="DNA-BINDING TRANSCRIPTIONAL ACTIVATOR ADER"/>
    <property type="match status" value="1"/>
</dbReference>
<dbReference type="PANTHER" id="PTHR33744">
    <property type="entry name" value="CARBOHYDRATE DIACID REGULATOR"/>
    <property type="match status" value="1"/>
</dbReference>
<evidence type="ECO:0000259" key="2">
    <source>
        <dbReference type="Pfam" id="PF13556"/>
    </source>
</evidence>
<evidence type="ECO:0000313" key="3">
    <source>
        <dbReference type="EMBL" id="MFC4560245.1"/>
    </source>
</evidence>
<dbReference type="InterPro" id="IPR051448">
    <property type="entry name" value="CdaR-like_regulators"/>
</dbReference>
<proteinExistence type="predicted"/>
<sequence>MPPTLGALLRTPRLGLRLLTREHGLDRPVRWVAVSELTDPTPFLEGGELVLTTGIRWPGDDDGQTARDYVRRLVERGVTGLGFGVGVAHDQVPARLVDAADAAALPLIEVSRSTPFMAVGKEVSRLLAREEYEGLTRAFAAQRQLTQAALRGAGPVADRLRAELDAWVLLFDADGTLRHAAPAAAASRAPALAGEVRRLRGSRQRAGAAVAAEGENVALQPLGVGGRVRGFLAVGAGHRLGADQRTLVNAAVSLLSLELERTAPGRAEELRGGLLEALLDGAVDLGRDSAARLRAALPAEPVALAVTDAAGGQGPVWDPALDGCLVAEAGGYLTVLGAASADPGAVLARVTGGPVGAADPGTYAALPAARAQAERALDAARADGAALVRAADLPGGFLGLAATPAGARIARDLLAPLLSHRTGDDLVASLRAYLAAAGRWDAAADTLGVHRHTLRYRITRIRELLPGDLDDPDYRTELWTALRTLDRTRP</sequence>
<organism evidence="3 4">
    <name type="scientific">Nocardiopsis mangrovi</name>
    <dbReference type="NCBI Taxonomy" id="1179818"/>
    <lineage>
        <taxon>Bacteria</taxon>
        <taxon>Bacillati</taxon>
        <taxon>Actinomycetota</taxon>
        <taxon>Actinomycetes</taxon>
        <taxon>Streptosporangiales</taxon>
        <taxon>Nocardiopsidaceae</taxon>
        <taxon>Nocardiopsis</taxon>
    </lineage>
</organism>
<dbReference type="Gene3D" id="1.10.10.2840">
    <property type="entry name" value="PucR C-terminal helix-turn-helix domain"/>
    <property type="match status" value="1"/>
</dbReference>
<dbReference type="InterPro" id="IPR012914">
    <property type="entry name" value="PucR_dom"/>
</dbReference>
<protein>
    <submittedName>
        <fullName evidence="3">PucR family transcriptional regulator ligand-binding domain-containing protein</fullName>
    </submittedName>
</protein>
<evidence type="ECO:0000259" key="1">
    <source>
        <dbReference type="Pfam" id="PF07905"/>
    </source>
</evidence>
<dbReference type="EMBL" id="JBHSFQ010000001">
    <property type="protein sequence ID" value="MFC4560245.1"/>
    <property type="molecule type" value="Genomic_DNA"/>
</dbReference>
<dbReference type="Pfam" id="PF07905">
    <property type="entry name" value="PucR"/>
    <property type="match status" value="1"/>
</dbReference>
<gene>
    <name evidence="3" type="ORF">ACFO4E_00090</name>
</gene>
<feature type="domain" description="Purine catabolism PurC-like" evidence="1">
    <location>
        <begin position="8"/>
        <end position="126"/>
    </location>
</feature>
<dbReference type="InterPro" id="IPR025736">
    <property type="entry name" value="PucR_C-HTH_dom"/>
</dbReference>
<dbReference type="InterPro" id="IPR042070">
    <property type="entry name" value="PucR_C-HTH_sf"/>
</dbReference>
<dbReference type="Pfam" id="PF13556">
    <property type="entry name" value="HTH_30"/>
    <property type="match status" value="1"/>
</dbReference>
<evidence type="ECO:0000313" key="4">
    <source>
        <dbReference type="Proteomes" id="UP001595923"/>
    </source>
</evidence>
<accession>A0ABV9DN32</accession>
<keyword evidence="4" id="KW-1185">Reference proteome</keyword>
<dbReference type="RefSeq" id="WP_378570248.1">
    <property type="nucleotide sequence ID" value="NZ_JBHSFQ010000001.1"/>
</dbReference>
<feature type="domain" description="PucR C-terminal helix-turn-helix" evidence="2">
    <location>
        <begin position="426"/>
        <end position="483"/>
    </location>
</feature>
<reference evidence="4" key="1">
    <citation type="journal article" date="2019" name="Int. J. Syst. Evol. Microbiol.">
        <title>The Global Catalogue of Microorganisms (GCM) 10K type strain sequencing project: providing services to taxonomists for standard genome sequencing and annotation.</title>
        <authorList>
            <consortium name="The Broad Institute Genomics Platform"/>
            <consortium name="The Broad Institute Genome Sequencing Center for Infectious Disease"/>
            <person name="Wu L."/>
            <person name="Ma J."/>
        </authorList>
    </citation>
    <scope>NUCLEOTIDE SEQUENCE [LARGE SCALE GENOMIC DNA]</scope>
    <source>
        <strain evidence="4">XZYJ18</strain>
    </source>
</reference>
<name>A0ABV9DN32_9ACTN</name>